<dbReference type="Proteomes" id="UP001301769">
    <property type="component" value="Unassembled WGS sequence"/>
</dbReference>
<reference evidence="8" key="2">
    <citation type="submission" date="2023-05" db="EMBL/GenBank/DDBJ databases">
        <authorList>
            <consortium name="Lawrence Berkeley National Laboratory"/>
            <person name="Steindorff A."/>
            <person name="Hensen N."/>
            <person name="Bonometti L."/>
            <person name="Westerberg I."/>
            <person name="Brannstrom I.O."/>
            <person name="Guillou S."/>
            <person name="Cros-Aarteil S."/>
            <person name="Calhoun S."/>
            <person name="Haridas S."/>
            <person name="Kuo A."/>
            <person name="Mondo S."/>
            <person name="Pangilinan J."/>
            <person name="Riley R."/>
            <person name="Labutti K."/>
            <person name="Andreopoulos B."/>
            <person name="Lipzen A."/>
            <person name="Chen C."/>
            <person name="Yanf M."/>
            <person name="Daum C."/>
            <person name="Ng V."/>
            <person name="Clum A."/>
            <person name="Ohm R."/>
            <person name="Martin F."/>
            <person name="Silar P."/>
            <person name="Natvig D."/>
            <person name="Lalanne C."/>
            <person name="Gautier V."/>
            <person name="Ament-Velasquez S.L."/>
            <person name="Kruys A."/>
            <person name="Hutchinson M.I."/>
            <person name="Powell A.J."/>
            <person name="Barry K."/>
            <person name="Miller A.N."/>
            <person name="Grigoriev I.V."/>
            <person name="Debuchy R."/>
            <person name="Gladieux P."/>
            <person name="Thoren M.H."/>
            <person name="Johannesson H."/>
        </authorList>
    </citation>
    <scope>NUCLEOTIDE SEQUENCE</scope>
    <source>
        <strain evidence="8">PSN293</strain>
    </source>
</reference>
<dbReference type="PROSITE" id="PS50862">
    <property type="entry name" value="AA_TRNA_LIGASE_II"/>
    <property type="match status" value="1"/>
</dbReference>
<evidence type="ECO:0000313" key="9">
    <source>
        <dbReference type="Proteomes" id="UP001301769"/>
    </source>
</evidence>
<dbReference type="SUPFAM" id="SSF50249">
    <property type="entry name" value="Nucleic acid-binding proteins"/>
    <property type="match status" value="1"/>
</dbReference>
<feature type="compositionally biased region" description="Basic and acidic residues" evidence="6">
    <location>
        <begin position="584"/>
        <end position="600"/>
    </location>
</feature>
<dbReference type="GO" id="GO:0004824">
    <property type="term" value="F:lysine-tRNA ligase activity"/>
    <property type="evidence" value="ECO:0007669"/>
    <property type="project" value="InterPro"/>
</dbReference>
<feature type="compositionally biased region" description="Basic and acidic residues" evidence="6">
    <location>
        <begin position="493"/>
        <end position="503"/>
    </location>
</feature>
<dbReference type="PRINTS" id="PR00982">
    <property type="entry name" value="TRNASYNTHLYS"/>
</dbReference>
<dbReference type="GO" id="GO:0005524">
    <property type="term" value="F:ATP binding"/>
    <property type="evidence" value="ECO:0007669"/>
    <property type="project" value="UniProtKB-KW"/>
</dbReference>
<evidence type="ECO:0000259" key="7">
    <source>
        <dbReference type="PROSITE" id="PS50862"/>
    </source>
</evidence>
<dbReference type="Pfam" id="PF01336">
    <property type="entry name" value="tRNA_anti-codon"/>
    <property type="match status" value="1"/>
</dbReference>
<keyword evidence="3" id="KW-0067">ATP-binding</keyword>
<evidence type="ECO:0000313" key="8">
    <source>
        <dbReference type="EMBL" id="KAK4220064.1"/>
    </source>
</evidence>
<proteinExistence type="predicted"/>
<comment type="caution">
    <text evidence="8">The sequence shown here is derived from an EMBL/GenBank/DDBJ whole genome shotgun (WGS) entry which is preliminary data.</text>
</comment>
<keyword evidence="9" id="KW-1185">Reference proteome</keyword>
<organism evidence="8 9">
    <name type="scientific">Rhypophila decipiens</name>
    <dbReference type="NCBI Taxonomy" id="261697"/>
    <lineage>
        <taxon>Eukaryota</taxon>
        <taxon>Fungi</taxon>
        <taxon>Dikarya</taxon>
        <taxon>Ascomycota</taxon>
        <taxon>Pezizomycotina</taxon>
        <taxon>Sordariomycetes</taxon>
        <taxon>Sordariomycetidae</taxon>
        <taxon>Sordariales</taxon>
        <taxon>Naviculisporaceae</taxon>
        <taxon>Rhypophila</taxon>
    </lineage>
</organism>
<evidence type="ECO:0000256" key="1">
    <source>
        <dbReference type="ARBA" id="ARBA00022598"/>
    </source>
</evidence>
<dbReference type="InterPro" id="IPR018149">
    <property type="entry name" value="Lys-tRNA-synth_II_C"/>
</dbReference>
<dbReference type="Pfam" id="PF00152">
    <property type="entry name" value="tRNA-synt_2"/>
    <property type="match status" value="1"/>
</dbReference>
<feature type="region of interest" description="Disordered" evidence="6">
    <location>
        <begin position="581"/>
        <end position="600"/>
    </location>
</feature>
<keyword evidence="2" id="KW-0547">Nucleotide-binding</keyword>
<keyword evidence="4" id="KW-0030">Aminoacyl-tRNA synthetase</keyword>
<dbReference type="GO" id="GO:0000049">
    <property type="term" value="F:tRNA binding"/>
    <property type="evidence" value="ECO:0007669"/>
    <property type="project" value="TreeGrafter"/>
</dbReference>
<protein>
    <recommendedName>
        <fullName evidence="5">Lysyl-tRNA synthetase</fullName>
    </recommendedName>
</protein>
<dbReference type="InterPro" id="IPR006195">
    <property type="entry name" value="aa-tRNA-synth_II"/>
</dbReference>
<dbReference type="InterPro" id="IPR045864">
    <property type="entry name" value="aa-tRNA-synth_II/BPL/LPL"/>
</dbReference>
<evidence type="ECO:0000256" key="3">
    <source>
        <dbReference type="ARBA" id="ARBA00022840"/>
    </source>
</evidence>
<evidence type="ECO:0000256" key="4">
    <source>
        <dbReference type="ARBA" id="ARBA00023146"/>
    </source>
</evidence>
<dbReference type="AlphaFoldDB" id="A0AAN6YJ65"/>
<dbReference type="SUPFAM" id="SSF55681">
    <property type="entry name" value="Class II aaRS and biotin synthetases"/>
    <property type="match status" value="1"/>
</dbReference>
<accession>A0AAN6YJ65</accession>
<feature type="region of interest" description="Disordered" evidence="6">
    <location>
        <begin position="489"/>
        <end position="518"/>
    </location>
</feature>
<dbReference type="InterPro" id="IPR004364">
    <property type="entry name" value="Aa-tRNA-synt_II"/>
</dbReference>
<dbReference type="InterPro" id="IPR004365">
    <property type="entry name" value="NA-bd_OB_tRNA"/>
</dbReference>
<dbReference type="GO" id="GO:0005739">
    <property type="term" value="C:mitochondrion"/>
    <property type="evidence" value="ECO:0007669"/>
    <property type="project" value="TreeGrafter"/>
</dbReference>
<gene>
    <name evidence="8" type="ORF">QBC37DRAFT_407729</name>
</gene>
<dbReference type="Gene3D" id="2.40.50.140">
    <property type="entry name" value="Nucleic acid-binding proteins"/>
    <property type="match status" value="1"/>
</dbReference>
<dbReference type="InterPro" id="IPR012340">
    <property type="entry name" value="NA-bd_OB-fold"/>
</dbReference>
<dbReference type="PANTHER" id="PTHR42918">
    <property type="entry name" value="LYSYL-TRNA SYNTHETASE"/>
    <property type="match status" value="1"/>
</dbReference>
<feature type="domain" description="Aminoacyl-transfer RNA synthetases class-II family profile" evidence="7">
    <location>
        <begin position="205"/>
        <end position="572"/>
    </location>
</feature>
<dbReference type="InterPro" id="IPR044136">
    <property type="entry name" value="Lys-tRNA-ligase_II_N"/>
</dbReference>
<evidence type="ECO:0000256" key="5">
    <source>
        <dbReference type="ARBA" id="ARBA00030563"/>
    </source>
</evidence>
<dbReference type="CDD" id="cd04322">
    <property type="entry name" value="LysRS_N"/>
    <property type="match status" value="1"/>
</dbReference>
<reference evidence="8" key="1">
    <citation type="journal article" date="2023" name="Mol. Phylogenet. Evol.">
        <title>Genome-scale phylogeny and comparative genomics of the fungal order Sordariales.</title>
        <authorList>
            <person name="Hensen N."/>
            <person name="Bonometti L."/>
            <person name="Westerberg I."/>
            <person name="Brannstrom I.O."/>
            <person name="Guillou S."/>
            <person name="Cros-Aarteil S."/>
            <person name="Calhoun S."/>
            <person name="Haridas S."/>
            <person name="Kuo A."/>
            <person name="Mondo S."/>
            <person name="Pangilinan J."/>
            <person name="Riley R."/>
            <person name="LaButti K."/>
            <person name="Andreopoulos B."/>
            <person name="Lipzen A."/>
            <person name="Chen C."/>
            <person name="Yan M."/>
            <person name="Daum C."/>
            <person name="Ng V."/>
            <person name="Clum A."/>
            <person name="Steindorff A."/>
            <person name="Ohm R.A."/>
            <person name="Martin F."/>
            <person name="Silar P."/>
            <person name="Natvig D.O."/>
            <person name="Lalanne C."/>
            <person name="Gautier V."/>
            <person name="Ament-Velasquez S.L."/>
            <person name="Kruys A."/>
            <person name="Hutchinson M.I."/>
            <person name="Powell A.J."/>
            <person name="Barry K."/>
            <person name="Miller A.N."/>
            <person name="Grigoriev I.V."/>
            <person name="Debuchy R."/>
            <person name="Gladieux P."/>
            <person name="Hiltunen Thoren M."/>
            <person name="Johannesson H."/>
        </authorList>
    </citation>
    <scope>NUCLEOTIDE SEQUENCE</scope>
    <source>
        <strain evidence="8">PSN293</strain>
    </source>
</reference>
<dbReference type="Gene3D" id="3.30.930.10">
    <property type="entry name" value="Bira Bifunctional Protein, Domain 2"/>
    <property type="match status" value="1"/>
</dbReference>
<evidence type="ECO:0000256" key="2">
    <source>
        <dbReference type="ARBA" id="ARBA00022741"/>
    </source>
</evidence>
<dbReference type="EMBL" id="MU858045">
    <property type="protein sequence ID" value="KAK4220064.1"/>
    <property type="molecule type" value="Genomic_DNA"/>
</dbReference>
<evidence type="ECO:0000256" key="6">
    <source>
        <dbReference type="SAM" id="MobiDB-lite"/>
    </source>
</evidence>
<dbReference type="FunFam" id="3.30.930.10:FF:000094">
    <property type="entry name" value="Lysine--tRNA ligase, mitochondrial"/>
    <property type="match status" value="1"/>
</dbReference>
<dbReference type="PANTHER" id="PTHR42918:SF5">
    <property type="entry name" value="LYSINE--TRNA LIGASE, MITOCHONDRIAL"/>
    <property type="match status" value="1"/>
</dbReference>
<keyword evidence="1" id="KW-0436">Ligase</keyword>
<name>A0AAN6YJ65_9PEZI</name>
<dbReference type="GO" id="GO:0070154">
    <property type="term" value="P:mitochondrial lysyl-tRNA aminoacylation"/>
    <property type="evidence" value="ECO:0007669"/>
    <property type="project" value="TreeGrafter"/>
</dbReference>
<sequence>MMTSKPRLQQLLRPHVWKSLGATPRQTGASLRRYHGARSQELEKANALKYPRIQHRDAAPPMRIPVFREKFQHVKEGEVIEGEEVVVHGRLQSIRRAGSKLAFLVLRNEFEDLQGMCNVRQLEAAGVDCSGFKSLVQLLNKGDIISLKGKATRTSTGELTILATGLPELLSPSLVPLPFRVLDPQQRFHNRHIDLLTSRKSVDTLRLRSYIIKYIRDFLQERGFLEFQTPILAENAGGAVARPFVTGFEDGVGVGGRTLAMRIAPELWLKRLVVGGVDKVFELGPSFRNEGIDQTHNPEFTTCEFYNAYASLDDLIHLTEDLICGAASHCQTLISTKLDSLPEIDVVHKFPSSVSGSNRFRQMEFIPSLEAALGFTLPDLESSTALQDFLSLLKTHNHRVGKFPDGETPTLPKLLDDLAAEHIEPHSLTSPIFITHHPVCMSPLSKSFICPKTNQHVSARTELFVDGMEIANMYEEENDPYAQRHKFIQQATRHRDPSVRHELTAPPSKGKGDQQDDIDDVRIDESYVHALESGLPPTGGWGCGIERLVMLFAGTRRISDCLSFGNVRNVVAVSTLARVGATDTQHEHEHDGKEKAGEKK</sequence>